<keyword evidence="3" id="KW-1185">Reference proteome</keyword>
<dbReference type="InterPro" id="IPR029063">
    <property type="entry name" value="SAM-dependent_MTases_sf"/>
</dbReference>
<accession>A0A1G7LRM9</accession>
<dbReference type="EMBL" id="FNAV01000026">
    <property type="protein sequence ID" value="SDF52004.1"/>
    <property type="molecule type" value="Genomic_DNA"/>
</dbReference>
<organism evidence="2 3">
    <name type="scientific">Salipiger thiooxidans</name>
    <dbReference type="NCBI Taxonomy" id="282683"/>
    <lineage>
        <taxon>Bacteria</taxon>
        <taxon>Pseudomonadati</taxon>
        <taxon>Pseudomonadota</taxon>
        <taxon>Alphaproteobacteria</taxon>
        <taxon>Rhodobacterales</taxon>
        <taxon>Roseobacteraceae</taxon>
        <taxon>Salipiger</taxon>
    </lineage>
</organism>
<dbReference type="AlphaFoldDB" id="A0A1G7LRM9"/>
<dbReference type="Pfam" id="PF13649">
    <property type="entry name" value="Methyltransf_25"/>
    <property type="match status" value="1"/>
</dbReference>
<feature type="domain" description="Methyltransferase" evidence="1">
    <location>
        <begin position="47"/>
        <end position="130"/>
    </location>
</feature>
<dbReference type="Proteomes" id="UP000198994">
    <property type="component" value="Unassembled WGS sequence"/>
</dbReference>
<dbReference type="CDD" id="cd02440">
    <property type="entry name" value="AdoMet_MTases"/>
    <property type="match status" value="1"/>
</dbReference>
<sequence length="185" mass="20565">MSGVAPDHLAALYAESDDPWDFRQSPYEQEKFRATCAALPRPRYRSVLELGCGNGELARHIATRCESYTGVDAVETALDAARRAVPQGRFVRAYLPAPLPGGDHDLILLSEILYFLDAPGIRDLAEQIDRRWPEADLICVSWLGPSGNSLQGHEALDLYRDATPRAFRCLRPGPDYRIDIAEAAR</sequence>
<dbReference type="OrthoDB" id="116799at2"/>
<reference evidence="3" key="1">
    <citation type="submission" date="2016-10" db="EMBL/GenBank/DDBJ databases">
        <authorList>
            <person name="Varghese N."/>
            <person name="Submissions S."/>
        </authorList>
    </citation>
    <scope>NUCLEOTIDE SEQUENCE [LARGE SCALE GENOMIC DNA]</scope>
    <source>
        <strain evidence="3">DSM 10146</strain>
    </source>
</reference>
<proteinExistence type="predicted"/>
<dbReference type="STRING" id="282683.SAMN04488105_12623"/>
<protein>
    <submittedName>
        <fullName evidence="2">Nodulation protein S (NodS)</fullName>
    </submittedName>
</protein>
<dbReference type="SUPFAM" id="SSF53335">
    <property type="entry name" value="S-adenosyl-L-methionine-dependent methyltransferases"/>
    <property type="match status" value="1"/>
</dbReference>
<dbReference type="Gene3D" id="3.40.50.150">
    <property type="entry name" value="Vaccinia Virus protein VP39"/>
    <property type="match status" value="1"/>
</dbReference>
<evidence type="ECO:0000313" key="3">
    <source>
        <dbReference type="Proteomes" id="UP000198994"/>
    </source>
</evidence>
<gene>
    <name evidence="2" type="ORF">SAMN04488105_12623</name>
</gene>
<evidence type="ECO:0000313" key="2">
    <source>
        <dbReference type="EMBL" id="SDF52004.1"/>
    </source>
</evidence>
<dbReference type="RefSeq" id="WP_089963820.1">
    <property type="nucleotide sequence ID" value="NZ_FNAV01000026.1"/>
</dbReference>
<name>A0A1G7LRM9_9RHOB</name>
<evidence type="ECO:0000259" key="1">
    <source>
        <dbReference type="Pfam" id="PF13649"/>
    </source>
</evidence>
<dbReference type="InterPro" id="IPR041698">
    <property type="entry name" value="Methyltransf_25"/>
</dbReference>